<dbReference type="AlphaFoldDB" id="A0A1G8Q1I2"/>
<feature type="domain" description="YtkA-like" evidence="1">
    <location>
        <begin position="41"/>
        <end position="122"/>
    </location>
</feature>
<reference evidence="2 3" key="1">
    <citation type="submission" date="2016-10" db="EMBL/GenBank/DDBJ databases">
        <authorList>
            <person name="de Groot N.N."/>
        </authorList>
    </citation>
    <scope>NUCLEOTIDE SEQUENCE [LARGE SCALE GENOMIC DNA]</scope>
    <source>
        <strain evidence="3">P4B,CCM 7963,CECT 7998,DSM 25260,IBRC-M 10614,KCTC 13821</strain>
    </source>
</reference>
<dbReference type="PROSITE" id="PS51257">
    <property type="entry name" value="PROKAR_LIPOPROTEIN"/>
    <property type="match status" value="1"/>
</dbReference>
<protein>
    <submittedName>
        <fullName evidence="2">YtkA-like</fullName>
    </submittedName>
</protein>
<name>A0A1G8Q1I2_9BACI</name>
<evidence type="ECO:0000259" key="1">
    <source>
        <dbReference type="Pfam" id="PF13115"/>
    </source>
</evidence>
<dbReference type="EMBL" id="FNDU01000017">
    <property type="protein sequence ID" value="SDI97940.1"/>
    <property type="molecule type" value="Genomic_DNA"/>
</dbReference>
<dbReference type="Pfam" id="PF13115">
    <property type="entry name" value="YtkA"/>
    <property type="match status" value="1"/>
</dbReference>
<accession>A0A1G8Q1I2</accession>
<sequence length="165" mass="18938">MKIKNWGVTKVKIVFHFFSIFIFLLLLSACTVDTSTGNLYKQSQPLEVDMILPKSTSLNKEQVIKIQLTQEGKKVDDAAAIQFEIWKKETHEDHEVVKAKHEGNGIYFAEKTFNEDGLYYIKADVRARDLHVMPTKQVIVGNPSEEELNALQQKTEHPHGDHNHH</sequence>
<organism evidence="2 3">
    <name type="scientific">Alteribacillus bidgolensis</name>
    <dbReference type="NCBI Taxonomy" id="930129"/>
    <lineage>
        <taxon>Bacteria</taxon>
        <taxon>Bacillati</taxon>
        <taxon>Bacillota</taxon>
        <taxon>Bacilli</taxon>
        <taxon>Bacillales</taxon>
        <taxon>Bacillaceae</taxon>
        <taxon>Alteribacillus</taxon>
    </lineage>
</organism>
<dbReference type="InterPro" id="IPR032693">
    <property type="entry name" value="YtkA-like_dom"/>
</dbReference>
<proteinExistence type="predicted"/>
<evidence type="ECO:0000313" key="3">
    <source>
        <dbReference type="Proteomes" id="UP000199017"/>
    </source>
</evidence>
<evidence type="ECO:0000313" key="2">
    <source>
        <dbReference type="EMBL" id="SDI97940.1"/>
    </source>
</evidence>
<dbReference type="Proteomes" id="UP000199017">
    <property type="component" value="Unassembled WGS sequence"/>
</dbReference>
<gene>
    <name evidence="2" type="ORF">SAMN05216352_11713</name>
</gene>
<dbReference type="STRING" id="930129.SAMN05216352_11713"/>
<keyword evidence="3" id="KW-1185">Reference proteome</keyword>